<feature type="transmembrane region" description="Helical" evidence="5">
    <location>
        <begin position="102"/>
        <end position="119"/>
    </location>
</feature>
<dbReference type="VEuPathDB" id="VectorBase:GPAI022658"/>
<keyword evidence="3 5" id="KW-1133">Transmembrane helix</keyword>
<name>A0A1A9ZRG5_GLOPL</name>
<keyword evidence="5" id="KW-0256">Endoplasmic reticulum</keyword>
<evidence type="ECO:0000256" key="1">
    <source>
        <dbReference type="ARBA" id="ARBA00004141"/>
    </source>
</evidence>
<dbReference type="GO" id="GO:0070973">
    <property type="term" value="P:protein localization to endoplasmic reticulum exit site"/>
    <property type="evidence" value="ECO:0007669"/>
    <property type="project" value="UniProtKB-UniRule"/>
</dbReference>
<comment type="subcellular location">
    <subcellularLocation>
        <location evidence="5">Endoplasmic reticulum membrane</location>
        <topology evidence="5">Multi-pass membrane protein</topology>
    </subcellularLocation>
    <subcellularLocation>
        <location evidence="1">Membrane</location>
        <topology evidence="1">Multi-pass membrane protein</topology>
    </subcellularLocation>
</comment>
<keyword evidence="8" id="KW-1185">Reference proteome</keyword>
<comment type="similarity">
    <text evidence="5">Belongs to the BCAP29/BCAP31 family.</text>
</comment>
<feature type="transmembrane region" description="Helical" evidence="5">
    <location>
        <begin position="48"/>
        <end position="68"/>
    </location>
</feature>
<dbReference type="PANTHER" id="PTHR12701:SF20">
    <property type="entry name" value="ENDOPLASMIC RETICULUM TRANSMEMBRANE PROTEIN"/>
    <property type="match status" value="1"/>
</dbReference>
<evidence type="ECO:0000256" key="4">
    <source>
        <dbReference type="ARBA" id="ARBA00023136"/>
    </source>
</evidence>
<evidence type="ECO:0000256" key="5">
    <source>
        <dbReference type="RuleBase" id="RU367026"/>
    </source>
</evidence>
<reference evidence="7" key="2">
    <citation type="submission" date="2020-05" db="UniProtKB">
        <authorList>
            <consortium name="EnsemblMetazoa"/>
        </authorList>
    </citation>
    <scope>IDENTIFICATION</scope>
    <source>
        <strain evidence="7">IAEA</strain>
    </source>
</reference>
<accession>A0A1A9ZRG5</accession>
<dbReference type="GO" id="GO:0006886">
    <property type="term" value="P:intracellular protein transport"/>
    <property type="evidence" value="ECO:0007669"/>
    <property type="project" value="UniProtKB-UniRule"/>
</dbReference>
<feature type="domain" description="BAP29/BAP31 transmembrane" evidence="6">
    <location>
        <begin position="1"/>
        <end position="133"/>
    </location>
</feature>
<dbReference type="PANTHER" id="PTHR12701">
    <property type="entry name" value="BCR-ASSOCIATED PROTEIN, BAP"/>
    <property type="match status" value="1"/>
</dbReference>
<dbReference type="Proteomes" id="UP000092445">
    <property type="component" value="Unassembled WGS sequence"/>
</dbReference>
<dbReference type="EnsemblMetazoa" id="GPAI022658-RA">
    <property type="protein sequence ID" value="GPAI022658-PA"/>
    <property type="gene ID" value="GPAI022658"/>
</dbReference>
<proteinExistence type="inferred from homology"/>
<dbReference type="InterPro" id="IPR040463">
    <property type="entry name" value="BAP29/BAP31_N"/>
</dbReference>
<keyword evidence="5" id="KW-0813">Transport</keyword>
<sequence>MGLLWTLIIGFLYAEIAVVICLVFPIGSPRKWDRFFKSNFLSKLSKKAQAYFIIVMSVLLLLLLDAFLEMRKYSNEEYRTVDPRLNSKMPQNTRLFRAQRNFYVSGFAIFLMLVIRRLVTLISIQASLLTDMDSLLQQKPVLNQIGTGRNRKLVHTD</sequence>
<evidence type="ECO:0000256" key="3">
    <source>
        <dbReference type="ARBA" id="ARBA00022989"/>
    </source>
</evidence>
<protein>
    <recommendedName>
        <fullName evidence="5">Endoplasmic reticulum transmembrane protein</fullName>
    </recommendedName>
</protein>
<keyword evidence="4 5" id="KW-0472">Membrane</keyword>
<keyword evidence="5" id="KW-0653">Protein transport</keyword>
<evidence type="ECO:0000313" key="8">
    <source>
        <dbReference type="Proteomes" id="UP000092445"/>
    </source>
</evidence>
<dbReference type="InterPro" id="IPR008417">
    <property type="entry name" value="BAP29/BAP31"/>
</dbReference>
<comment type="function">
    <text evidence="5">May play a role in anterograde transport of membrane proteins from the endoplasmic reticulum to the Golgi.</text>
</comment>
<evidence type="ECO:0000259" key="6">
    <source>
        <dbReference type="Pfam" id="PF05529"/>
    </source>
</evidence>
<dbReference type="GO" id="GO:0006888">
    <property type="term" value="P:endoplasmic reticulum to Golgi vesicle-mediated transport"/>
    <property type="evidence" value="ECO:0007669"/>
    <property type="project" value="UniProtKB-UniRule"/>
</dbReference>
<feature type="transmembrane region" description="Helical" evidence="5">
    <location>
        <begin position="6"/>
        <end position="27"/>
    </location>
</feature>
<dbReference type="GO" id="GO:0005789">
    <property type="term" value="C:endoplasmic reticulum membrane"/>
    <property type="evidence" value="ECO:0007669"/>
    <property type="project" value="UniProtKB-SubCell"/>
</dbReference>
<evidence type="ECO:0000256" key="2">
    <source>
        <dbReference type="ARBA" id="ARBA00022692"/>
    </source>
</evidence>
<dbReference type="Pfam" id="PF05529">
    <property type="entry name" value="Bap31"/>
    <property type="match status" value="1"/>
</dbReference>
<reference evidence="8" key="1">
    <citation type="submission" date="2014-03" db="EMBL/GenBank/DDBJ databases">
        <authorList>
            <person name="Aksoy S."/>
            <person name="Warren W."/>
            <person name="Wilson R.K."/>
        </authorList>
    </citation>
    <scope>NUCLEOTIDE SEQUENCE [LARGE SCALE GENOMIC DNA]</scope>
    <source>
        <strain evidence="8">IAEA</strain>
    </source>
</reference>
<keyword evidence="5" id="KW-0931">ER-Golgi transport</keyword>
<evidence type="ECO:0000313" key="7">
    <source>
        <dbReference type="EnsemblMetazoa" id="GPAI022658-PA"/>
    </source>
</evidence>
<dbReference type="STRING" id="7398.A0A1A9ZRG5"/>
<organism evidence="7 8">
    <name type="scientific">Glossina pallidipes</name>
    <name type="common">Tsetse fly</name>
    <dbReference type="NCBI Taxonomy" id="7398"/>
    <lineage>
        <taxon>Eukaryota</taxon>
        <taxon>Metazoa</taxon>
        <taxon>Ecdysozoa</taxon>
        <taxon>Arthropoda</taxon>
        <taxon>Hexapoda</taxon>
        <taxon>Insecta</taxon>
        <taxon>Pterygota</taxon>
        <taxon>Neoptera</taxon>
        <taxon>Endopterygota</taxon>
        <taxon>Diptera</taxon>
        <taxon>Brachycera</taxon>
        <taxon>Muscomorpha</taxon>
        <taxon>Hippoboscoidea</taxon>
        <taxon>Glossinidae</taxon>
        <taxon>Glossina</taxon>
    </lineage>
</organism>
<dbReference type="AlphaFoldDB" id="A0A1A9ZRG5"/>
<keyword evidence="2 5" id="KW-0812">Transmembrane</keyword>